<gene>
    <name evidence="1" type="ORF">A3A77_00625</name>
</gene>
<name>A0A1G1VB17_9BACT</name>
<comment type="caution">
    <text evidence="1">The sequence shown here is derived from an EMBL/GenBank/DDBJ whole genome shotgun (WGS) entry which is preliminary data.</text>
</comment>
<evidence type="ECO:0000313" key="1">
    <source>
        <dbReference type="EMBL" id="OGY12467.1"/>
    </source>
</evidence>
<sequence length="163" mass="18753">MKEFQPRPGDNSLELMHSIKQLLNTGFTQEQCVLYLVWRNSYGKDASVFKGPIDIVSWLKKSGKIGEQEPTENLDQKVASLTEGNIIVNTMDSEKEQSPSFADLPYDDQVKELIRIGFSEQQINNLDRIRKNKASHELTLETRRLEFGRWLKEQGLVTDWPAV</sequence>
<reference evidence="1 2" key="1">
    <citation type="journal article" date="2016" name="Nat. Commun.">
        <title>Thousands of microbial genomes shed light on interconnected biogeochemical processes in an aquifer system.</title>
        <authorList>
            <person name="Anantharaman K."/>
            <person name="Brown C.T."/>
            <person name="Hug L.A."/>
            <person name="Sharon I."/>
            <person name="Castelle C.J."/>
            <person name="Probst A.J."/>
            <person name="Thomas B.C."/>
            <person name="Singh A."/>
            <person name="Wilkins M.J."/>
            <person name="Karaoz U."/>
            <person name="Brodie E.L."/>
            <person name="Williams K.H."/>
            <person name="Hubbard S.S."/>
            <person name="Banfield J.F."/>
        </authorList>
    </citation>
    <scope>NUCLEOTIDE SEQUENCE [LARGE SCALE GENOMIC DNA]</scope>
</reference>
<organism evidence="1 2">
    <name type="scientific">Candidatus Blackburnbacteria bacterium RIFCSPLOWO2_01_FULL_40_20</name>
    <dbReference type="NCBI Taxonomy" id="1797519"/>
    <lineage>
        <taxon>Bacteria</taxon>
        <taxon>Candidatus Blackburniibacteriota</taxon>
    </lineage>
</organism>
<protein>
    <submittedName>
        <fullName evidence="1">Uncharacterized protein</fullName>
    </submittedName>
</protein>
<proteinExistence type="predicted"/>
<dbReference type="Proteomes" id="UP000178659">
    <property type="component" value="Unassembled WGS sequence"/>
</dbReference>
<dbReference type="EMBL" id="MHCC01000027">
    <property type="protein sequence ID" value="OGY12467.1"/>
    <property type="molecule type" value="Genomic_DNA"/>
</dbReference>
<evidence type="ECO:0000313" key="2">
    <source>
        <dbReference type="Proteomes" id="UP000178659"/>
    </source>
</evidence>
<dbReference type="AlphaFoldDB" id="A0A1G1VB17"/>
<accession>A0A1G1VB17</accession>